<dbReference type="InterPro" id="IPR051703">
    <property type="entry name" value="NF-kappa-B_Signaling_Reg"/>
</dbReference>
<sequence length="536" mass="60301">MCGKEIKISNENPGHEASVLNKAVVWATIATGSTHTHTSEFLSIMDIPGQSNSLFYKIQRQLSGVWQDSLIIAIEEAAVEEKEMAIERGDIDENGVPFITVLLDGGWSKRSYGHTYNACSGVAVVIGKISGKLLFVGVRNKYCSICAKYSNKGKDIVGHVCFKNWSGSSSAMEADIIVEAFNSSIDTHGLKYSKFIADGDSTIFARIRERVTYGLESGLHHHVLASIQQLTTKAHLLLDKETNNRAELFMSLLARFNMGKRLNLIQRDSFQMRSHITGLKYNYGYRWHEKPWKTVFNRSPGKQLKKFMSNQERANLKRKSNNENVPLKKKKLKFTDEKTKEYGPNIAEVNLSENELKNEIENLRLRLQVNFEQQQKIATETIGQFSNSKYLTEKMFRLTASNFGAVIKRKEHTPCDNLVKRLLSRKPFSTPSTAYGKNNEAVAINIFSEKTGKNVDPAGLYIDLLDGFLAASPDGIINDDEIVEVKCSLKVATSGKTLSSAVRDKDLVYLAMNSENDIKIKENHNYYYQVGTYSIT</sequence>
<evidence type="ECO:0000313" key="5">
    <source>
        <dbReference type="Proteomes" id="UP001152799"/>
    </source>
</evidence>
<keyword evidence="1" id="KW-0175">Coiled coil</keyword>
<dbReference type="PANTHER" id="PTHR46609:SF8">
    <property type="entry name" value="YQAJ VIRAL RECOMBINASE DOMAIN-CONTAINING PROTEIN"/>
    <property type="match status" value="1"/>
</dbReference>
<dbReference type="SUPFAM" id="SSF52980">
    <property type="entry name" value="Restriction endonuclease-like"/>
    <property type="match status" value="1"/>
</dbReference>
<dbReference type="InterPro" id="IPR019080">
    <property type="entry name" value="YqaJ_viral_recombinase"/>
</dbReference>
<evidence type="ECO:0000259" key="3">
    <source>
        <dbReference type="Pfam" id="PF20700"/>
    </source>
</evidence>
<dbReference type="EMBL" id="OU892283">
    <property type="protein sequence ID" value="CAG9771359.1"/>
    <property type="molecule type" value="Genomic_DNA"/>
</dbReference>
<dbReference type="Proteomes" id="UP001152799">
    <property type="component" value="Chromosome 7"/>
</dbReference>
<evidence type="ECO:0000259" key="2">
    <source>
        <dbReference type="Pfam" id="PF09588"/>
    </source>
</evidence>
<dbReference type="CDD" id="cd22343">
    <property type="entry name" value="PDDEXK_lambda_exonuclease-like"/>
    <property type="match status" value="1"/>
</dbReference>
<evidence type="ECO:0000256" key="1">
    <source>
        <dbReference type="SAM" id="Coils"/>
    </source>
</evidence>
<accession>A0A9N9MTT4</accession>
<evidence type="ECO:0008006" key="6">
    <source>
        <dbReference type="Google" id="ProtNLM"/>
    </source>
</evidence>
<dbReference type="GO" id="GO:0006281">
    <property type="term" value="P:DNA repair"/>
    <property type="evidence" value="ECO:0007669"/>
    <property type="project" value="UniProtKB-ARBA"/>
</dbReference>
<feature type="domain" description="Mutator-like transposase" evidence="3">
    <location>
        <begin position="9"/>
        <end position="213"/>
    </location>
</feature>
<dbReference type="AlphaFoldDB" id="A0A9N9MTT4"/>
<dbReference type="OrthoDB" id="8195370at2759"/>
<dbReference type="Gene3D" id="3.90.320.10">
    <property type="match status" value="1"/>
</dbReference>
<keyword evidence="5" id="KW-1185">Reference proteome</keyword>
<dbReference type="Pfam" id="PF09588">
    <property type="entry name" value="YqaJ"/>
    <property type="match status" value="1"/>
</dbReference>
<feature type="domain" description="YqaJ viral recombinase" evidence="2">
    <location>
        <begin position="396"/>
        <end position="490"/>
    </location>
</feature>
<dbReference type="InterPro" id="IPR011604">
    <property type="entry name" value="PDDEXK-like_dom_sf"/>
</dbReference>
<feature type="coiled-coil region" evidence="1">
    <location>
        <begin position="346"/>
        <end position="373"/>
    </location>
</feature>
<dbReference type="Pfam" id="PF20700">
    <property type="entry name" value="Mutator"/>
    <property type="match status" value="1"/>
</dbReference>
<dbReference type="InterPro" id="IPR049012">
    <property type="entry name" value="Mutator_transp_dom"/>
</dbReference>
<gene>
    <name evidence="4" type="ORF">CEUTPL_LOCUS11795</name>
</gene>
<protein>
    <recommendedName>
        <fullName evidence="6">YqaJ viral recombinase domain-containing protein</fullName>
    </recommendedName>
</protein>
<proteinExistence type="predicted"/>
<evidence type="ECO:0000313" key="4">
    <source>
        <dbReference type="EMBL" id="CAG9771359.1"/>
    </source>
</evidence>
<dbReference type="PANTHER" id="PTHR46609">
    <property type="entry name" value="EXONUCLEASE, PHAGE-TYPE/RECB, C-TERMINAL DOMAIN-CONTAINING PROTEIN"/>
    <property type="match status" value="1"/>
</dbReference>
<reference evidence="4" key="1">
    <citation type="submission" date="2022-01" db="EMBL/GenBank/DDBJ databases">
        <authorList>
            <person name="King R."/>
        </authorList>
    </citation>
    <scope>NUCLEOTIDE SEQUENCE</scope>
</reference>
<dbReference type="InterPro" id="IPR011335">
    <property type="entry name" value="Restrct_endonuc-II-like"/>
</dbReference>
<name>A0A9N9MTT4_9CUCU</name>
<organism evidence="4 5">
    <name type="scientific">Ceutorhynchus assimilis</name>
    <name type="common">cabbage seed weevil</name>
    <dbReference type="NCBI Taxonomy" id="467358"/>
    <lineage>
        <taxon>Eukaryota</taxon>
        <taxon>Metazoa</taxon>
        <taxon>Ecdysozoa</taxon>
        <taxon>Arthropoda</taxon>
        <taxon>Hexapoda</taxon>
        <taxon>Insecta</taxon>
        <taxon>Pterygota</taxon>
        <taxon>Neoptera</taxon>
        <taxon>Endopterygota</taxon>
        <taxon>Coleoptera</taxon>
        <taxon>Polyphaga</taxon>
        <taxon>Cucujiformia</taxon>
        <taxon>Curculionidae</taxon>
        <taxon>Ceutorhynchinae</taxon>
        <taxon>Ceutorhynchus</taxon>
    </lineage>
</organism>